<feature type="compositionally biased region" description="Basic residues" evidence="1">
    <location>
        <begin position="195"/>
        <end position="205"/>
    </location>
</feature>
<evidence type="ECO:0000313" key="3">
    <source>
        <dbReference type="Proteomes" id="UP000614601"/>
    </source>
</evidence>
<evidence type="ECO:0000256" key="1">
    <source>
        <dbReference type="SAM" id="MobiDB-lite"/>
    </source>
</evidence>
<dbReference type="AlphaFoldDB" id="A0A811LLA8"/>
<reference evidence="2" key="1">
    <citation type="submission" date="2020-09" db="EMBL/GenBank/DDBJ databases">
        <authorList>
            <person name="Kikuchi T."/>
        </authorList>
    </citation>
    <scope>NUCLEOTIDE SEQUENCE</scope>
    <source>
        <strain evidence="2">SH1</strain>
    </source>
</reference>
<dbReference type="Proteomes" id="UP000614601">
    <property type="component" value="Unassembled WGS sequence"/>
</dbReference>
<sequence>MDLENIVERAVAIQEGRDPPPDLNDDGDPPSDPLKDINDNDKTPDIEAQPLMTQVSTPDLFILEPVCETVTNSLDRTPSLELTDPEPPFFDICNFIAIDVELPEDMSGEKTVDWLEPIQVTRPITETVSVSEDIALPEQIEKPPPIVILHDDEKVTTSAAEEPKKFEEKKQKYGRDARKLYETYQEEWDRLERLGHKRLGSRRKSVLADDTHTPGSSRGSSPVRATTPVKKSARSPRSSVSPARSTTSPARSTATSKQSTAKSSPARTPTGPSPSPTPRPRQPSLATAARVAMLAARFNKGEDSKAKVSAGPARGAVQAAKEALERRASHTPAVSPLPPKKRFL</sequence>
<gene>
    <name evidence="2" type="ORF">BOKJ2_LOCUS12308</name>
</gene>
<evidence type="ECO:0000313" key="2">
    <source>
        <dbReference type="EMBL" id="CAD5227708.1"/>
    </source>
</evidence>
<feature type="compositionally biased region" description="Low complexity" evidence="1">
    <location>
        <begin position="235"/>
        <end position="270"/>
    </location>
</feature>
<proteinExistence type="predicted"/>
<protein>
    <submittedName>
        <fullName evidence="2">Uncharacterized protein</fullName>
    </submittedName>
</protein>
<accession>A0A811LLA8</accession>
<feature type="compositionally biased region" description="Basic and acidic residues" evidence="1">
    <location>
        <begin position="33"/>
        <end position="45"/>
    </location>
</feature>
<dbReference type="Proteomes" id="UP000783686">
    <property type="component" value="Unassembled WGS sequence"/>
</dbReference>
<dbReference type="OrthoDB" id="5877740at2759"/>
<name>A0A811LLA8_9BILA</name>
<feature type="region of interest" description="Disordered" evidence="1">
    <location>
        <begin position="156"/>
        <end position="178"/>
    </location>
</feature>
<dbReference type="EMBL" id="CAJFDH010000006">
    <property type="protein sequence ID" value="CAD5227708.1"/>
    <property type="molecule type" value="Genomic_DNA"/>
</dbReference>
<feature type="region of interest" description="Disordered" evidence="1">
    <location>
        <begin position="12"/>
        <end position="50"/>
    </location>
</feature>
<feature type="compositionally biased region" description="Polar residues" evidence="1">
    <location>
        <begin position="213"/>
        <end position="224"/>
    </location>
</feature>
<feature type="compositionally biased region" description="Pro residues" evidence="1">
    <location>
        <begin position="271"/>
        <end position="281"/>
    </location>
</feature>
<feature type="region of interest" description="Disordered" evidence="1">
    <location>
        <begin position="298"/>
        <end position="344"/>
    </location>
</feature>
<organism evidence="2 3">
    <name type="scientific">Bursaphelenchus okinawaensis</name>
    <dbReference type="NCBI Taxonomy" id="465554"/>
    <lineage>
        <taxon>Eukaryota</taxon>
        <taxon>Metazoa</taxon>
        <taxon>Ecdysozoa</taxon>
        <taxon>Nematoda</taxon>
        <taxon>Chromadorea</taxon>
        <taxon>Rhabditida</taxon>
        <taxon>Tylenchina</taxon>
        <taxon>Tylenchomorpha</taxon>
        <taxon>Aphelenchoidea</taxon>
        <taxon>Aphelenchoididae</taxon>
        <taxon>Bursaphelenchus</taxon>
    </lineage>
</organism>
<feature type="region of interest" description="Disordered" evidence="1">
    <location>
        <begin position="192"/>
        <end position="286"/>
    </location>
</feature>
<keyword evidence="3" id="KW-1185">Reference proteome</keyword>
<comment type="caution">
    <text evidence="2">The sequence shown here is derived from an EMBL/GenBank/DDBJ whole genome shotgun (WGS) entry which is preliminary data.</text>
</comment>
<dbReference type="EMBL" id="CAJFCW020000006">
    <property type="protein sequence ID" value="CAG9123525.1"/>
    <property type="molecule type" value="Genomic_DNA"/>
</dbReference>